<evidence type="ECO:0000259" key="2">
    <source>
        <dbReference type="SMART" id="SM00645"/>
    </source>
</evidence>
<protein>
    <submittedName>
        <fullName evidence="5">Cathepsin Z (inferred by orthology to a human protein)</fullName>
    </submittedName>
</protein>
<accession>A0A158QZY9</accession>
<reference evidence="3 4" key="2">
    <citation type="submission" date="2018-11" db="EMBL/GenBank/DDBJ databases">
        <authorList>
            <consortium name="Pathogen Informatics"/>
        </authorList>
    </citation>
    <scope>NUCLEOTIDE SEQUENCE [LARGE SCALE GENOMIC DNA]</scope>
</reference>
<reference evidence="5" key="1">
    <citation type="submission" date="2016-04" db="UniProtKB">
        <authorList>
            <consortium name="WormBaseParasite"/>
        </authorList>
    </citation>
    <scope>IDENTIFICATION</scope>
</reference>
<evidence type="ECO:0000313" key="4">
    <source>
        <dbReference type="Proteomes" id="UP000271162"/>
    </source>
</evidence>
<dbReference type="GO" id="GO:0008234">
    <property type="term" value="F:cysteine-type peptidase activity"/>
    <property type="evidence" value="ECO:0007669"/>
    <property type="project" value="InterPro"/>
</dbReference>
<dbReference type="InterPro" id="IPR013128">
    <property type="entry name" value="Peptidase_C1A"/>
</dbReference>
<comment type="similarity">
    <text evidence="1">Belongs to the peptidase C1 family.</text>
</comment>
<dbReference type="PROSITE" id="PS00640">
    <property type="entry name" value="THIOL_PROTEASE_ASN"/>
    <property type="match status" value="1"/>
</dbReference>
<dbReference type="WBParaSite" id="NBR_0001093401-mRNA-1">
    <property type="protein sequence ID" value="NBR_0001093401-mRNA-1"/>
    <property type="gene ID" value="NBR_0001093401"/>
</dbReference>
<evidence type="ECO:0000256" key="1">
    <source>
        <dbReference type="ARBA" id="ARBA00008455"/>
    </source>
</evidence>
<dbReference type="InterPro" id="IPR025661">
    <property type="entry name" value="Pept_asp_AS"/>
</dbReference>
<dbReference type="Proteomes" id="UP000271162">
    <property type="component" value="Unassembled WGS sequence"/>
</dbReference>
<dbReference type="SUPFAM" id="SSF54001">
    <property type="entry name" value="Cysteine proteinases"/>
    <property type="match status" value="1"/>
</dbReference>
<dbReference type="OMA" id="ENGVEHW"/>
<dbReference type="STRING" id="27835.A0A158QZY9"/>
<gene>
    <name evidence="3" type="ORF">NBR_LOCUS10935</name>
</gene>
<sequence>MPSSRRECSYLAARRHSKEQNREEKGEIIDCNGKGNCQGGEVGDVLEYAKTHGLVEEGCNVYRATNGHCDPFHRCGTCWPDSCAPVKNYTRYYVTEYGKVTGRENMMAEIKRGGPIACSITCTPEFDFDYTGGVYSQKSEKQTEPNHIVAVTGWGVDENGVEHWIVRNSWGEEWGEKGWYRVVTSTYKNGTGNDYNMGIERECYYADVDVSNLD</sequence>
<dbReference type="Pfam" id="PF00112">
    <property type="entry name" value="Peptidase_C1"/>
    <property type="match status" value="1"/>
</dbReference>
<dbReference type="PANTHER" id="PTHR12411">
    <property type="entry name" value="CYSTEINE PROTEASE FAMILY C1-RELATED"/>
    <property type="match status" value="1"/>
</dbReference>
<proteinExistence type="inferred from homology"/>
<keyword evidence="4" id="KW-1185">Reference proteome</keyword>
<dbReference type="InterPro" id="IPR000668">
    <property type="entry name" value="Peptidase_C1A_C"/>
</dbReference>
<dbReference type="SMART" id="SM00645">
    <property type="entry name" value="Pept_C1"/>
    <property type="match status" value="1"/>
</dbReference>
<organism evidence="5">
    <name type="scientific">Nippostrongylus brasiliensis</name>
    <name type="common">Rat hookworm</name>
    <dbReference type="NCBI Taxonomy" id="27835"/>
    <lineage>
        <taxon>Eukaryota</taxon>
        <taxon>Metazoa</taxon>
        <taxon>Ecdysozoa</taxon>
        <taxon>Nematoda</taxon>
        <taxon>Chromadorea</taxon>
        <taxon>Rhabditida</taxon>
        <taxon>Rhabditina</taxon>
        <taxon>Rhabditomorpha</taxon>
        <taxon>Strongyloidea</taxon>
        <taxon>Heligmosomidae</taxon>
        <taxon>Nippostrongylus</taxon>
    </lineage>
</organism>
<evidence type="ECO:0000313" key="3">
    <source>
        <dbReference type="EMBL" id="VDL74524.1"/>
    </source>
</evidence>
<dbReference type="GO" id="GO:0006508">
    <property type="term" value="P:proteolysis"/>
    <property type="evidence" value="ECO:0007669"/>
    <property type="project" value="InterPro"/>
</dbReference>
<dbReference type="AlphaFoldDB" id="A0A158QZY9"/>
<evidence type="ECO:0000313" key="5">
    <source>
        <dbReference type="WBParaSite" id="NBR_0001093401-mRNA-1"/>
    </source>
</evidence>
<dbReference type="EMBL" id="UYSL01020417">
    <property type="protein sequence ID" value="VDL74524.1"/>
    <property type="molecule type" value="Genomic_DNA"/>
</dbReference>
<feature type="domain" description="Peptidase C1A papain C-terminal" evidence="2">
    <location>
        <begin position="1"/>
        <end position="207"/>
    </location>
</feature>
<dbReference type="InterPro" id="IPR038765">
    <property type="entry name" value="Papain-like_cys_pep_sf"/>
</dbReference>
<dbReference type="Gene3D" id="3.90.70.10">
    <property type="entry name" value="Cysteine proteinases"/>
    <property type="match status" value="1"/>
</dbReference>
<name>A0A158QZY9_NIPBR</name>